<evidence type="ECO:0000256" key="5">
    <source>
        <dbReference type="ARBA" id="ARBA00022630"/>
    </source>
</evidence>
<dbReference type="InterPro" id="IPR017932">
    <property type="entry name" value="GATase_2_dom"/>
</dbReference>
<dbReference type="Proteomes" id="UP001217089">
    <property type="component" value="Unassembled WGS sequence"/>
</dbReference>
<evidence type="ECO:0000256" key="1">
    <source>
        <dbReference type="ARBA" id="ARBA00001917"/>
    </source>
</evidence>
<keyword evidence="7" id="KW-0479">Metal-binding</keyword>
<accession>A0ABQ9FIZ7</accession>
<proteinExistence type="inferred from homology"/>
<feature type="domain" description="Glutamine amidotransferase type-2" evidence="16">
    <location>
        <begin position="49"/>
        <end position="72"/>
    </location>
</feature>
<comment type="caution">
    <text evidence="17">The sequence shown here is derived from an EMBL/GenBank/DDBJ whole genome shotgun (WGS) entry which is preliminary data.</text>
</comment>
<evidence type="ECO:0000256" key="10">
    <source>
        <dbReference type="ARBA" id="ARBA00023004"/>
    </source>
</evidence>
<keyword evidence="10" id="KW-0408">Iron</keyword>
<evidence type="ECO:0000256" key="8">
    <source>
        <dbReference type="ARBA" id="ARBA00022962"/>
    </source>
</evidence>
<protein>
    <recommendedName>
        <fullName evidence="15">glutamate synthase (ferredoxin)</fullName>
        <ecNumber evidence="15">1.4.7.1</ecNumber>
    </recommendedName>
</protein>
<dbReference type="PANTHER" id="PTHR11938">
    <property type="entry name" value="FAD NADPH DEHYDROGENASE/OXIDOREDUCTASE"/>
    <property type="match status" value="1"/>
</dbReference>
<keyword evidence="18" id="KW-1185">Reference proteome</keyword>
<comment type="similarity">
    <text evidence="3">Belongs to the glutamate synthase family.</text>
</comment>
<comment type="cofactor">
    <cofactor evidence="2">
        <name>[3Fe-4S] cluster</name>
        <dbReference type="ChEBI" id="CHEBI:21137"/>
    </cofactor>
</comment>
<keyword evidence="11" id="KW-0411">Iron-sulfur</keyword>
<sequence length="213" mass="25162">MDKGRYIIFFHQYSLIQFPEVSTFEWHPFSLIKKHILKKERNSARFPVMLQRMEHRGACGCDNDAGDGAGVFAWRVVPVDSSIIGRVAKTTEPLILQNLALLECIVSIIYENFNILLINCRMCIIFEDLLIFEMIFFLQPFEEMIFFHPKYKVFVVDQDKTKEKAAFQRKVYLLRKYSCHKIPENGLRYYLCSLSTETIVYKITSQYNNPYRD</sequence>
<evidence type="ECO:0000313" key="18">
    <source>
        <dbReference type="Proteomes" id="UP001217089"/>
    </source>
</evidence>
<evidence type="ECO:0000256" key="15">
    <source>
        <dbReference type="ARBA" id="ARBA00039085"/>
    </source>
</evidence>
<dbReference type="EC" id="1.4.7.1" evidence="15"/>
<name>A0ABQ9FIZ7_TEGGR</name>
<organism evidence="17 18">
    <name type="scientific">Tegillarca granosa</name>
    <name type="common">Malaysian cockle</name>
    <name type="synonym">Anadara granosa</name>
    <dbReference type="NCBI Taxonomy" id="220873"/>
    <lineage>
        <taxon>Eukaryota</taxon>
        <taxon>Metazoa</taxon>
        <taxon>Spiralia</taxon>
        <taxon>Lophotrochozoa</taxon>
        <taxon>Mollusca</taxon>
        <taxon>Bivalvia</taxon>
        <taxon>Autobranchia</taxon>
        <taxon>Pteriomorphia</taxon>
        <taxon>Arcoida</taxon>
        <taxon>Arcoidea</taxon>
        <taxon>Arcidae</taxon>
        <taxon>Tegillarca</taxon>
    </lineage>
</organism>
<reference evidence="17 18" key="1">
    <citation type="submission" date="2022-12" db="EMBL/GenBank/DDBJ databases">
        <title>Chromosome-level genome of Tegillarca granosa.</title>
        <authorList>
            <person name="Kim J."/>
        </authorList>
    </citation>
    <scope>NUCLEOTIDE SEQUENCE [LARGE SCALE GENOMIC DNA]</scope>
    <source>
        <strain evidence="17">Teg-2019</strain>
        <tissue evidence="17">Adductor muscle</tissue>
    </source>
</reference>
<dbReference type="PANTHER" id="PTHR11938:SF133">
    <property type="entry name" value="GLUTAMATE SYNTHASE (NADH)"/>
    <property type="match status" value="1"/>
</dbReference>
<keyword evidence="13" id="KW-0003">3Fe-4S</keyword>
<evidence type="ECO:0000256" key="2">
    <source>
        <dbReference type="ARBA" id="ARBA00001927"/>
    </source>
</evidence>
<evidence type="ECO:0000256" key="12">
    <source>
        <dbReference type="ARBA" id="ARBA00023164"/>
    </source>
</evidence>
<keyword evidence="4" id="KW-0028">Amino-acid biosynthesis</keyword>
<evidence type="ECO:0000256" key="3">
    <source>
        <dbReference type="ARBA" id="ARBA00009716"/>
    </source>
</evidence>
<dbReference type="Gene3D" id="3.60.20.10">
    <property type="entry name" value="Glutamine Phosphoribosylpyrophosphate, subunit 1, domain 1"/>
    <property type="match status" value="2"/>
</dbReference>
<evidence type="ECO:0000256" key="9">
    <source>
        <dbReference type="ARBA" id="ARBA00023002"/>
    </source>
</evidence>
<comment type="pathway">
    <text evidence="14">Amino-acid biosynthesis; L-glutamate biosynthesis via GLT pathway; L-glutamate from 2-oxoglutarate and L-glutamine (ferredoxin route): step 1/1.</text>
</comment>
<keyword evidence="8" id="KW-0315">Glutamine amidotransferase</keyword>
<evidence type="ECO:0000256" key="4">
    <source>
        <dbReference type="ARBA" id="ARBA00022605"/>
    </source>
</evidence>
<evidence type="ECO:0000259" key="16">
    <source>
        <dbReference type="Pfam" id="PF00310"/>
    </source>
</evidence>
<dbReference type="EMBL" id="JARBDR010000337">
    <property type="protein sequence ID" value="KAJ8315660.1"/>
    <property type="molecule type" value="Genomic_DNA"/>
</dbReference>
<evidence type="ECO:0000256" key="14">
    <source>
        <dbReference type="ARBA" id="ARBA00037928"/>
    </source>
</evidence>
<keyword evidence="5" id="KW-0285">Flavoprotein</keyword>
<evidence type="ECO:0000256" key="6">
    <source>
        <dbReference type="ARBA" id="ARBA00022643"/>
    </source>
</evidence>
<gene>
    <name evidence="17" type="ORF">KUTeg_007810</name>
</gene>
<dbReference type="SUPFAM" id="SSF56235">
    <property type="entry name" value="N-terminal nucleophile aminohydrolases (Ntn hydrolases)"/>
    <property type="match status" value="1"/>
</dbReference>
<evidence type="ECO:0000256" key="11">
    <source>
        <dbReference type="ARBA" id="ARBA00023014"/>
    </source>
</evidence>
<keyword evidence="12" id="KW-0314">Glutamate biosynthesis</keyword>
<dbReference type="InterPro" id="IPR050711">
    <property type="entry name" value="ET-N_metabolism_enzyme"/>
</dbReference>
<evidence type="ECO:0000256" key="7">
    <source>
        <dbReference type="ARBA" id="ARBA00022723"/>
    </source>
</evidence>
<dbReference type="Pfam" id="PF00310">
    <property type="entry name" value="GATase_2"/>
    <property type="match status" value="2"/>
</dbReference>
<evidence type="ECO:0000256" key="13">
    <source>
        <dbReference type="ARBA" id="ARBA00023291"/>
    </source>
</evidence>
<keyword evidence="9" id="KW-0560">Oxidoreductase</keyword>
<comment type="cofactor">
    <cofactor evidence="1">
        <name>FMN</name>
        <dbReference type="ChEBI" id="CHEBI:58210"/>
    </cofactor>
</comment>
<dbReference type="InterPro" id="IPR029055">
    <property type="entry name" value="Ntn_hydrolases_N"/>
</dbReference>
<keyword evidence="6" id="KW-0288">FMN</keyword>
<feature type="domain" description="Glutamine amidotransferase type-2" evidence="16">
    <location>
        <begin position="148"/>
        <end position="202"/>
    </location>
</feature>
<evidence type="ECO:0000313" key="17">
    <source>
        <dbReference type="EMBL" id="KAJ8315660.1"/>
    </source>
</evidence>